<accession>A0A3P6TG45</accession>
<proteinExistence type="predicted"/>
<evidence type="ECO:0000313" key="2">
    <source>
        <dbReference type="EMBL" id="VDK82043.1"/>
    </source>
</evidence>
<dbReference type="PRINTS" id="PR00081">
    <property type="entry name" value="GDHRDH"/>
</dbReference>
<dbReference type="Pfam" id="PF00106">
    <property type="entry name" value="adh_short"/>
    <property type="match status" value="1"/>
</dbReference>
<dbReference type="InterPro" id="IPR002347">
    <property type="entry name" value="SDR_fam"/>
</dbReference>
<evidence type="ECO:0000256" key="1">
    <source>
        <dbReference type="ARBA" id="ARBA00023002"/>
    </source>
</evidence>
<reference evidence="2 3" key="1">
    <citation type="submission" date="2018-11" db="EMBL/GenBank/DDBJ databases">
        <authorList>
            <consortium name="Pathogen Informatics"/>
        </authorList>
    </citation>
    <scope>NUCLEOTIDE SEQUENCE [LARGE SCALE GENOMIC DNA]</scope>
</reference>
<dbReference type="GO" id="GO:0008202">
    <property type="term" value="P:steroid metabolic process"/>
    <property type="evidence" value="ECO:0007669"/>
    <property type="project" value="TreeGrafter"/>
</dbReference>
<dbReference type="InterPro" id="IPR020904">
    <property type="entry name" value="Sc_DH/Rdtase_CS"/>
</dbReference>
<evidence type="ECO:0000313" key="3">
    <source>
        <dbReference type="Proteomes" id="UP000271889"/>
    </source>
</evidence>
<protein>
    <submittedName>
        <fullName evidence="2">Uncharacterized protein</fullName>
    </submittedName>
</protein>
<keyword evidence="3" id="KW-1185">Reference proteome</keyword>
<dbReference type="OrthoDB" id="2102561at2759"/>
<dbReference type="EMBL" id="UYRV01028167">
    <property type="protein sequence ID" value="VDK82043.1"/>
    <property type="molecule type" value="Genomic_DNA"/>
</dbReference>
<name>A0A3P6TG45_CYLGO</name>
<dbReference type="AlphaFoldDB" id="A0A3P6TG45"/>
<organism evidence="2 3">
    <name type="scientific">Cylicostephanus goldi</name>
    <name type="common">Nematode worm</name>
    <dbReference type="NCBI Taxonomy" id="71465"/>
    <lineage>
        <taxon>Eukaryota</taxon>
        <taxon>Metazoa</taxon>
        <taxon>Ecdysozoa</taxon>
        <taxon>Nematoda</taxon>
        <taxon>Chromadorea</taxon>
        <taxon>Rhabditida</taxon>
        <taxon>Rhabditina</taxon>
        <taxon>Rhabditomorpha</taxon>
        <taxon>Strongyloidea</taxon>
        <taxon>Strongylidae</taxon>
        <taxon>Cylicostephanus</taxon>
    </lineage>
</organism>
<dbReference type="InterPro" id="IPR036291">
    <property type="entry name" value="NAD(P)-bd_dom_sf"/>
</dbReference>
<dbReference type="SUPFAM" id="SSF51735">
    <property type="entry name" value="NAD(P)-binding Rossmann-fold domains"/>
    <property type="match status" value="1"/>
</dbReference>
<keyword evidence="1" id="KW-0560">Oxidoreductase</keyword>
<dbReference type="PANTHER" id="PTHR43313:SF7">
    <property type="entry name" value="17-BETA-HYDROXYSTEROID DEHYDROGENASE TYPE 6"/>
    <property type="match status" value="1"/>
</dbReference>
<dbReference type="PANTHER" id="PTHR43313">
    <property type="entry name" value="SHORT-CHAIN DEHYDROGENASE/REDUCTASE FAMILY 9C"/>
    <property type="match status" value="1"/>
</dbReference>
<dbReference type="Gene3D" id="3.40.50.720">
    <property type="entry name" value="NAD(P)-binding Rossmann-like Domain"/>
    <property type="match status" value="1"/>
</dbReference>
<dbReference type="PROSITE" id="PS00061">
    <property type="entry name" value="ADH_SHORT"/>
    <property type="match status" value="1"/>
</dbReference>
<sequence length="130" mass="14554">MHGVVNNAGILGTAFFDDFLTLEDYKKVAEVDTWGVIRVTHALKPLVKRTRGRIVTVTSGFSRIGMPGVGPYTAAKFALTGYCEVIRAELRMFGVSVHIIEPGFVKTWLTSSENVEKNIKHYYFYPDSVH</sequence>
<dbReference type="Proteomes" id="UP000271889">
    <property type="component" value="Unassembled WGS sequence"/>
</dbReference>
<gene>
    <name evidence="2" type="ORF">CGOC_LOCUS7909</name>
</gene>
<dbReference type="GO" id="GO:0016491">
    <property type="term" value="F:oxidoreductase activity"/>
    <property type="evidence" value="ECO:0007669"/>
    <property type="project" value="UniProtKB-KW"/>
</dbReference>